<sequence>MALVNQSSSYCDQYKGLTADEPLTEGKKQCFEKERFPRTVDPPSDPGQRSQPLAIIYSINQLDCQQHFLNSKSYLNFNPFPLKFPPLFKESITQRYHLSFSIQRNQSVSWKSKYRGRRIEVNL</sequence>
<proteinExistence type="predicted"/>
<protein>
    <submittedName>
        <fullName evidence="1">Uncharacterized protein</fullName>
    </submittedName>
</protein>
<evidence type="ECO:0000313" key="2">
    <source>
        <dbReference type="Proteomes" id="UP000887013"/>
    </source>
</evidence>
<accession>A0A8X6TYE8</accession>
<comment type="caution">
    <text evidence="1">The sequence shown here is derived from an EMBL/GenBank/DDBJ whole genome shotgun (WGS) entry which is preliminary data.</text>
</comment>
<evidence type="ECO:0000313" key="1">
    <source>
        <dbReference type="EMBL" id="GFT60319.1"/>
    </source>
</evidence>
<dbReference type="AlphaFoldDB" id="A0A8X6TYE8"/>
<name>A0A8X6TYE8_NEPPI</name>
<keyword evidence="2" id="KW-1185">Reference proteome</keyword>
<organism evidence="1 2">
    <name type="scientific">Nephila pilipes</name>
    <name type="common">Giant wood spider</name>
    <name type="synonym">Nephila maculata</name>
    <dbReference type="NCBI Taxonomy" id="299642"/>
    <lineage>
        <taxon>Eukaryota</taxon>
        <taxon>Metazoa</taxon>
        <taxon>Ecdysozoa</taxon>
        <taxon>Arthropoda</taxon>
        <taxon>Chelicerata</taxon>
        <taxon>Arachnida</taxon>
        <taxon>Araneae</taxon>
        <taxon>Araneomorphae</taxon>
        <taxon>Entelegynae</taxon>
        <taxon>Araneoidea</taxon>
        <taxon>Nephilidae</taxon>
        <taxon>Nephila</taxon>
    </lineage>
</organism>
<reference evidence="1" key="1">
    <citation type="submission" date="2020-08" db="EMBL/GenBank/DDBJ databases">
        <title>Multicomponent nature underlies the extraordinary mechanical properties of spider dragline silk.</title>
        <authorList>
            <person name="Kono N."/>
            <person name="Nakamura H."/>
            <person name="Mori M."/>
            <person name="Yoshida Y."/>
            <person name="Ohtoshi R."/>
            <person name="Malay A.D."/>
            <person name="Moran D.A.P."/>
            <person name="Tomita M."/>
            <person name="Numata K."/>
            <person name="Arakawa K."/>
        </authorList>
    </citation>
    <scope>NUCLEOTIDE SEQUENCE</scope>
</reference>
<dbReference type="Proteomes" id="UP000887013">
    <property type="component" value="Unassembled WGS sequence"/>
</dbReference>
<gene>
    <name evidence="1" type="ORF">NPIL_53661</name>
</gene>
<dbReference type="EMBL" id="BMAW01018810">
    <property type="protein sequence ID" value="GFT60319.1"/>
    <property type="molecule type" value="Genomic_DNA"/>
</dbReference>